<keyword evidence="1" id="KW-0472">Membrane</keyword>
<keyword evidence="1" id="KW-0812">Transmembrane</keyword>
<dbReference type="RefSeq" id="WP_204447086.1">
    <property type="nucleotide sequence ID" value="NZ_JACJKY010000014.1"/>
</dbReference>
<gene>
    <name evidence="2" type="ORF">H6A12_09020</name>
</gene>
<dbReference type="Pfam" id="PF19601">
    <property type="entry name" value="DUF6106"/>
    <property type="match status" value="1"/>
</dbReference>
<evidence type="ECO:0000313" key="2">
    <source>
        <dbReference type="EMBL" id="MBM6921295.1"/>
    </source>
</evidence>
<protein>
    <submittedName>
        <fullName evidence="2">Uncharacterized protein</fullName>
    </submittedName>
</protein>
<dbReference type="Proteomes" id="UP000774750">
    <property type="component" value="Unassembled WGS sequence"/>
</dbReference>
<evidence type="ECO:0000313" key="3">
    <source>
        <dbReference type="Proteomes" id="UP000774750"/>
    </source>
</evidence>
<keyword evidence="3" id="KW-1185">Reference proteome</keyword>
<name>A0A939BEG5_9FIRM</name>
<dbReference type="AlphaFoldDB" id="A0A939BEG5"/>
<feature type="transmembrane region" description="Helical" evidence="1">
    <location>
        <begin position="46"/>
        <end position="65"/>
    </location>
</feature>
<sequence>MSDIFLEQIVKQQKSVKQIVRNCLIILVGLIIACALLPFSLFRPNYGPFVFLVFAGVLYYTWYIVSGLNLEFEYIFTNGDLDIDKISNKRKRKRMTSIRISKISLFSEFDAAKFDKKAFDVVYEAAQSVQSEQNYMIQYANREGKKCVLIFTPNEKLVEAIRKYYRPGVRAL</sequence>
<reference evidence="2" key="1">
    <citation type="submission" date="2020-08" db="EMBL/GenBank/DDBJ databases">
        <authorList>
            <person name="Cejkova D."/>
            <person name="Kubasova T."/>
            <person name="Jahodarova E."/>
            <person name="Rychlik I."/>
        </authorList>
    </citation>
    <scope>NUCLEOTIDE SEQUENCE</scope>
    <source>
        <strain evidence="2">An559</strain>
    </source>
</reference>
<keyword evidence="1" id="KW-1133">Transmembrane helix</keyword>
<dbReference type="InterPro" id="IPR046088">
    <property type="entry name" value="DUF6106"/>
</dbReference>
<feature type="transmembrane region" description="Helical" evidence="1">
    <location>
        <begin position="20"/>
        <end position="40"/>
    </location>
</feature>
<dbReference type="EMBL" id="JACJKY010000014">
    <property type="protein sequence ID" value="MBM6921295.1"/>
    <property type="molecule type" value="Genomic_DNA"/>
</dbReference>
<comment type="caution">
    <text evidence="2">The sequence shown here is derived from an EMBL/GenBank/DDBJ whole genome shotgun (WGS) entry which is preliminary data.</text>
</comment>
<accession>A0A939BEG5</accession>
<reference evidence="2" key="2">
    <citation type="journal article" date="2021" name="Sci. Rep.">
        <title>The distribution of antibiotic resistance genes in chicken gut microbiota commensals.</title>
        <authorList>
            <person name="Juricova H."/>
            <person name="Matiasovicova J."/>
            <person name="Kubasova T."/>
            <person name="Cejkova D."/>
            <person name="Rychlik I."/>
        </authorList>
    </citation>
    <scope>NUCLEOTIDE SEQUENCE</scope>
    <source>
        <strain evidence="2">An559</strain>
    </source>
</reference>
<organism evidence="2 3">
    <name type="scientific">Merdimmobilis hominis</name>
    <dbReference type="NCBI Taxonomy" id="2897707"/>
    <lineage>
        <taxon>Bacteria</taxon>
        <taxon>Bacillati</taxon>
        <taxon>Bacillota</taxon>
        <taxon>Clostridia</taxon>
        <taxon>Eubacteriales</taxon>
        <taxon>Oscillospiraceae</taxon>
        <taxon>Merdimmobilis</taxon>
    </lineage>
</organism>
<proteinExistence type="predicted"/>
<evidence type="ECO:0000256" key="1">
    <source>
        <dbReference type="SAM" id="Phobius"/>
    </source>
</evidence>